<gene>
    <name evidence="2" type="ORF">SNE35_30970</name>
</gene>
<keyword evidence="3" id="KW-1185">Reference proteome</keyword>
<name>A0ABU5DRL2_9BURK</name>
<protein>
    <submittedName>
        <fullName evidence="2">PQQ-dependent sugar dehydrogenase</fullName>
    </submittedName>
</protein>
<dbReference type="EMBL" id="JAXCLA010000012">
    <property type="protein sequence ID" value="MDY0748961.1"/>
    <property type="molecule type" value="Genomic_DNA"/>
</dbReference>
<evidence type="ECO:0000259" key="1">
    <source>
        <dbReference type="Pfam" id="PF07995"/>
    </source>
</evidence>
<dbReference type="Pfam" id="PF07995">
    <property type="entry name" value="GSDH"/>
    <property type="match status" value="1"/>
</dbReference>
<proteinExistence type="predicted"/>
<organism evidence="2 3">
    <name type="scientific">Roseateles agri</name>
    <dbReference type="NCBI Taxonomy" id="3098619"/>
    <lineage>
        <taxon>Bacteria</taxon>
        <taxon>Pseudomonadati</taxon>
        <taxon>Pseudomonadota</taxon>
        <taxon>Betaproteobacteria</taxon>
        <taxon>Burkholderiales</taxon>
        <taxon>Sphaerotilaceae</taxon>
        <taxon>Roseateles</taxon>
    </lineage>
</organism>
<dbReference type="RefSeq" id="WP_320426947.1">
    <property type="nucleotide sequence ID" value="NZ_JAXCLA010000012.1"/>
</dbReference>
<feature type="domain" description="Glucose/Sorbosone dehydrogenase" evidence="1">
    <location>
        <begin position="3"/>
        <end position="57"/>
    </location>
</feature>
<reference evidence="2 3" key="1">
    <citation type="submission" date="2023-11" db="EMBL/GenBank/DDBJ databases">
        <title>Paucibacter sp. nov., isolated from fresh soil in Korea.</title>
        <authorList>
            <person name="Le N.T.T."/>
        </authorList>
    </citation>
    <scope>NUCLEOTIDE SEQUENCE [LARGE SCALE GENOMIC DNA]</scope>
    <source>
        <strain evidence="2 3">R3-3</strain>
    </source>
</reference>
<sequence length="61" mass="6509">MAAGVLASLSLNRIVIKGASTKPAERWNLSFRVRDVEQAPDGALCLLEDAAPGGLYRLTPK</sequence>
<dbReference type="InterPro" id="IPR012938">
    <property type="entry name" value="Glc/Sorbosone_DH"/>
</dbReference>
<evidence type="ECO:0000313" key="2">
    <source>
        <dbReference type="EMBL" id="MDY0748961.1"/>
    </source>
</evidence>
<comment type="caution">
    <text evidence="2">The sequence shown here is derived from an EMBL/GenBank/DDBJ whole genome shotgun (WGS) entry which is preliminary data.</text>
</comment>
<accession>A0ABU5DRL2</accession>
<evidence type="ECO:0000313" key="3">
    <source>
        <dbReference type="Proteomes" id="UP001285263"/>
    </source>
</evidence>
<dbReference type="Proteomes" id="UP001285263">
    <property type="component" value="Unassembled WGS sequence"/>
</dbReference>